<dbReference type="Proteomes" id="UP001597475">
    <property type="component" value="Unassembled WGS sequence"/>
</dbReference>
<evidence type="ECO:0000313" key="3">
    <source>
        <dbReference type="Proteomes" id="UP001597475"/>
    </source>
</evidence>
<dbReference type="Gene3D" id="2.60.40.1470">
    <property type="entry name" value="ApaG domain"/>
    <property type="match status" value="1"/>
</dbReference>
<accession>A0ABW5P5P7</accession>
<dbReference type="SUPFAM" id="SSF110069">
    <property type="entry name" value="ApaG-like"/>
    <property type="match status" value="1"/>
</dbReference>
<evidence type="ECO:0000313" key="2">
    <source>
        <dbReference type="EMBL" id="MFD2610551.1"/>
    </source>
</evidence>
<organism evidence="2 3">
    <name type="scientific">Deinococcus taklimakanensis</name>
    <dbReference type="NCBI Taxonomy" id="536443"/>
    <lineage>
        <taxon>Bacteria</taxon>
        <taxon>Thermotogati</taxon>
        <taxon>Deinococcota</taxon>
        <taxon>Deinococci</taxon>
        <taxon>Deinococcales</taxon>
        <taxon>Deinococcaceae</taxon>
        <taxon>Deinococcus</taxon>
    </lineage>
</organism>
<reference evidence="3" key="1">
    <citation type="journal article" date="2019" name="Int. J. Syst. Evol. Microbiol.">
        <title>The Global Catalogue of Microorganisms (GCM) 10K type strain sequencing project: providing services to taxonomists for standard genome sequencing and annotation.</title>
        <authorList>
            <consortium name="The Broad Institute Genomics Platform"/>
            <consortium name="The Broad Institute Genome Sequencing Center for Infectious Disease"/>
            <person name="Wu L."/>
            <person name="Ma J."/>
        </authorList>
    </citation>
    <scope>NUCLEOTIDE SEQUENCE [LARGE SCALE GENOMIC DNA]</scope>
    <source>
        <strain evidence="3">KCTC 33842</strain>
    </source>
</reference>
<protein>
    <submittedName>
        <fullName evidence="2">Co2+/Mg2+ efflux protein ApaG</fullName>
    </submittedName>
</protein>
<dbReference type="PANTHER" id="PTHR14289">
    <property type="entry name" value="F-BOX ONLY PROTEIN 3"/>
    <property type="match status" value="1"/>
</dbReference>
<dbReference type="Pfam" id="PF04379">
    <property type="entry name" value="DUF525"/>
    <property type="match status" value="1"/>
</dbReference>
<evidence type="ECO:0000259" key="1">
    <source>
        <dbReference type="PROSITE" id="PS51087"/>
    </source>
</evidence>
<dbReference type="RefSeq" id="WP_386846791.1">
    <property type="nucleotide sequence ID" value="NZ_JBHUMK010000068.1"/>
</dbReference>
<name>A0ABW5P5P7_9DEIO</name>
<dbReference type="PROSITE" id="PS51087">
    <property type="entry name" value="APAG"/>
    <property type="match status" value="1"/>
</dbReference>
<gene>
    <name evidence="2" type="primary">apaG</name>
    <name evidence="2" type="ORF">ACFSR9_14070</name>
</gene>
<comment type="caution">
    <text evidence="2">The sequence shown here is derived from an EMBL/GenBank/DDBJ whole genome shotgun (WGS) entry which is preliminary data.</text>
</comment>
<dbReference type="EMBL" id="JBHUMK010000068">
    <property type="protein sequence ID" value="MFD2610551.1"/>
    <property type="molecule type" value="Genomic_DNA"/>
</dbReference>
<dbReference type="InterPro" id="IPR007474">
    <property type="entry name" value="ApaG_domain"/>
</dbReference>
<feature type="domain" description="ApaG" evidence="1">
    <location>
        <begin position="6"/>
        <end position="128"/>
    </location>
</feature>
<sequence length="130" mass="14221">MTRSPLPAAPDVQVSVDVQYLAQHSGPGRALFTYLIRIENRSGDTWQLRARHWDIVDATGRETQVDGEGVVGEQPHIPPGGSYTYDSFVTVEAAPARMSGYYLLQDAWGAQAQVPIPAFILDVPGTRVLN</sequence>
<dbReference type="PANTHER" id="PTHR14289:SF16">
    <property type="entry name" value="POLYMERASE DELTA-INTERACTING PROTEIN 2"/>
    <property type="match status" value="1"/>
</dbReference>
<dbReference type="NCBIfam" id="NF003967">
    <property type="entry name" value="PRK05461.1"/>
    <property type="match status" value="1"/>
</dbReference>
<keyword evidence="3" id="KW-1185">Reference proteome</keyword>
<proteinExistence type="predicted"/>
<dbReference type="InterPro" id="IPR036767">
    <property type="entry name" value="ApaG_sf"/>
</dbReference>